<evidence type="ECO:0000259" key="1">
    <source>
        <dbReference type="Pfam" id="PF02492"/>
    </source>
</evidence>
<dbReference type="InterPro" id="IPR003495">
    <property type="entry name" value="CobW/HypB/UreG_nucleotide-bd"/>
</dbReference>
<evidence type="ECO:0000313" key="2">
    <source>
        <dbReference type="EMBL" id="TCP98982.1"/>
    </source>
</evidence>
<feature type="domain" description="CobW/HypB/UreG nucleotide-binding" evidence="1">
    <location>
        <begin position="3"/>
        <end position="164"/>
    </location>
</feature>
<accession>A0A4R2TV08</accession>
<dbReference type="PIRSF" id="PIRSF005624">
    <property type="entry name" value="Ni-bind_GTPase"/>
    <property type="match status" value="1"/>
</dbReference>
<sequence>MVTIIIGGAPAVGKTSVVKHIVQFLQLQNDYPAVCKIDCIESNDEQNYKLLNIPVIQGLSQNICPDHFLATNIIDIFEWGIKKKSSHLFIETAGLCNRCAPFINRALNICVIDCMGSIKGPEKLGPLVTTADILVLTKSDLVSQAEREVLSYHLSSLNSKAIILEVNGLSGFGVQRLVQLIAKKGQSTHTLEEDQLRYSMPAANCSYCVGEIRIGRSYQQGIVNKMAFNEEVEENIC</sequence>
<name>A0A4R2TV08_9FIRM</name>
<dbReference type="EMBL" id="SLYC01000039">
    <property type="protein sequence ID" value="TCP98982.1"/>
    <property type="molecule type" value="Genomic_DNA"/>
</dbReference>
<dbReference type="InterPro" id="IPR004392">
    <property type="entry name" value="Hyd_mat_HypB"/>
</dbReference>
<evidence type="ECO:0000313" key="3">
    <source>
        <dbReference type="Proteomes" id="UP000295504"/>
    </source>
</evidence>
<comment type="caution">
    <text evidence="2">The sequence shown here is derived from an EMBL/GenBank/DDBJ whole genome shotgun (WGS) entry which is preliminary data.</text>
</comment>
<dbReference type="SUPFAM" id="SSF52540">
    <property type="entry name" value="P-loop containing nucleoside triphosphate hydrolases"/>
    <property type="match status" value="1"/>
</dbReference>
<dbReference type="GO" id="GO:0008270">
    <property type="term" value="F:zinc ion binding"/>
    <property type="evidence" value="ECO:0007669"/>
    <property type="project" value="TreeGrafter"/>
</dbReference>
<organism evidence="2 3">
    <name type="scientific">Serpentinicella alkaliphila</name>
    <dbReference type="NCBI Taxonomy" id="1734049"/>
    <lineage>
        <taxon>Bacteria</taxon>
        <taxon>Bacillati</taxon>
        <taxon>Bacillota</taxon>
        <taxon>Clostridia</taxon>
        <taxon>Peptostreptococcales</taxon>
        <taxon>Natronincolaceae</taxon>
        <taxon>Serpentinicella</taxon>
    </lineage>
</organism>
<dbReference type="GO" id="GO:0003924">
    <property type="term" value="F:GTPase activity"/>
    <property type="evidence" value="ECO:0007669"/>
    <property type="project" value="InterPro"/>
</dbReference>
<dbReference type="GO" id="GO:0051604">
    <property type="term" value="P:protein maturation"/>
    <property type="evidence" value="ECO:0007669"/>
    <property type="project" value="InterPro"/>
</dbReference>
<dbReference type="Proteomes" id="UP000295504">
    <property type="component" value="Unassembled WGS sequence"/>
</dbReference>
<keyword evidence="3" id="KW-1185">Reference proteome</keyword>
<gene>
    <name evidence="2" type="ORF">EDD79_103915</name>
</gene>
<dbReference type="PANTHER" id="PTHR30134">
    <property type="entry name" value="HYDROGENASE PROTEIN ASSEMBLY PROTEIN, NICKEL CHAPERONE"/>
    <property type="match status" value="1"/>
</dbReference>
<proteinExistence type="predicted"/>
<dbReference type="AlphaFoldDB" id="A0A4R2TV08"/>
<dbReference type="InterPro" id="IPR027417">
    <property type="entry name" value="P-loop_NTPase"/>
</dbReference>
<reference evidence="2 3" key="1">
    <citation type="submission" date="2019-03" db="EMBL/GenBank/DDBJ databases">
        <title>Genomic Encyclopedia of Type Strains, Phase IV (KMG-IV): sequencing the most valuable type-strain genomes for metagenomic binning, comparative biology and taxonomic classification.</title>
        <authorList>
            <person name="Goeker M."/>
        </authorList>
    </citation>
    <scope>NUCLEOTIDE SEQUENCE [LARGE SCALE GENOMIC DNA]</scope>
    <source>
        <strain evidence="2 3">DSM 100013</strain>
    </source>
</reference>
<protein>
    <submittedName>
        <fullName evidence="2">Ni2+-binding GTPase involved in maturation of urease and hydrogenase</fullName>
    </submittedName>
</protein>
<dbReference type="PANTHER" id="PTHR30134:SF1">
    <property type="entry name" value="COBW_HYPB_UREG NUCLEOTIDE-BINDING DOMAIN-CONTAINING PROTEIN"/>
    <property type="match status" value="1"/>
</dbReference>
<dbReference type="Gene3D" id="3.40.50.300">
    <property type="entry name" value="P-loop containing nucleotide triphosphate hydrolases"/>
    <property type="match status" value="1"/>
</dbReference>
<dbReference type="GO" id="GO:0016151">
    <property type="term" value="F:nickel cation binding"/>
    <property type="evidence" value="ECO:0007669"/>
    <property type="project" value="InterPro"/>
</dbReference>
<dbReference type="OrthoDB" id="9777530at2"/>
<dbReference type="RefSeq" id="WP_132849315.1">
    <property type="nucleotide sequence ID" value="NZ_CP058648.1"/>
</dbReference>
<dbReference type="Pfam" id="PF02492">
    <property type="entry name" value="cobW"/>
    <property type="match status" value="1"/>
</dbReference>